<dbReference type="Gene3D" id="3.90.550.10">
    <property type="entry name" value="Spore Coat Polysaccharide Biosynthesis Protein SpsA, Chain A"/>
    <property type="match status" value="1"/>
</dbReference>
<dbReference type="SUPFAM" id="SSF53448">
    <property type="entry name" value="Nucleotide-diphospho-sugar transferases"/>
    <property type="match status" value="1"/>
</dbReference>
<dbReference type="AlphaFoldDB" id="A0A7J3YTX9"/>
<gene>
    <name evidence="2" type="ORF">ENM70_00665</name>
</gene>
<sequence length="292" mass="33250">MSVRIDVVMCTYNSMKRGLLPLVLKAIKNYIPLNKLIIVDKYSDDGTLELIKRYFPDNSVVIRTYSNIAYARYIGIKLVETELFAFIDDDAIVLPYWWQVLSKYMVPKIGAVEGSCIQLPDIRGELRDFLARNTAPIKLTKRLSIKQITKGDVILRGLNPVRSVLSNVVIRKEAVIDWRPPIKASAYEDYLITQHVINKGFYWVVINKPVALHGTPPKDKFSKIHSSIRKGLWEGAGIKHAGIPVNFIILYSLSRLGGAIIKLFKNKDIYDITMRLAFLLSLPSDKYLSPKR</sequence>
<dbReference type="InterPro" id="IPR001173">
    <property type="entry name" value="Glyco_trans_2-like"/>
</dbReference>
<accession>A0A7J3YTX9</accession>
<dbReference type="EMBL" id="DRYU01000013">
    <property type="protein sequence ID" value="HHP92131.1"/>
    <property type="molecule type" value="Genomic_DNA"/>
</dbReference>
<evidence type="ECO:0000259" key="1">
    <source>
        <dbReference type="Pfam" id="PF00535"/>
    </source>
</evidence>
<feature type="domain" description="Glycosyltransferase 2-like" evidence="1">
    <location>
        <begin position="7"/>
        <end position="105"/>
    </location>
</feature>
<evidence type="ECO:0000313" key="2">
    <source>
        <dbReference type="EMBL" id="HHP92131.1"/>
    </source>
</evidence>
<dbReference type="CDD" id="cd00761">
    <property type="entry name" value="Glyco_tranf_GTA_type"/>
    <property type="match status" value="1"/>
</dbReference>
<dbReference type="Pfam" id="PF00535">
    <property type="entry name" value="Glycos_transf_2"/>
    <property type="match status" value="1"/>
</dbReference>
<dbReference type="GO" id="GO:0016740">
    <property type="term" value="F:transferase activity"/>
    <property type="evidence" value="ECO:0007669"/>
    <property type="project" value="UniProtKB-KW"/>
</dbReference>
<keyword evidence="2" id="KW-0808">Transferase</keyword>
<proteinExistence type="predicted"/>
<protein>
    <submittedName>
        <fullName evidence="2">Glycosyltransferase family 2 protein</fullName>
    </submittedName>
</protein>
<dbReference type="InterPro" id="IPR029044">
    <property type="entry name" value="Nucleotide-diphossugar_trans"/>
</dbReference>
<name>A0A7J3YTX9_9CREN</name>
<comment type="caution">
    <text evidence="2">The sequence shown here is derived from an EMBL/GenBank/DDBJ whole genome shotgun (WGS) entry which is preliminary data.</text>
</comment>
<reference evidence="2" key="1">
    <citation type="journal article" date="2020" name="mSystems">
        <title>Genome- and Community-Level Interaction Insights into Carbon Utilization and Element Cycling Functions of Hydrothermarchaeota in Hydrothermal Sediment.</title>
        <authorList>
            <person name="Zhou Z."/>
            <person name="Liu Y."/>
            <person name="Xu W."/>
            <person name="Pan J."/>
            <person name="Luo Z.H."/>
            <person name="Li M."/>
        </authorList>
    </citation>
    <scope>NUCLEOTIDE SEQUENCE [LARGE SCALE GENOMIC DNA]</scope>
    <source>
        <strain evidence="2">SpSt-1109</strain>
    </source>
</reference>
<organism evidence="2">
    <name type="scientific">Ignisphaera aggregans</name>
    <dbReference type="NCBI Taxonomy" id="334771"/>
    <lineage>
        <taxon>Archaea</taxon>
        <taxon>Thermoproteota</taxon>
        <taxon>Thermoprotei</taxon>
        <taxon>Desulfurococcales</taxon>
        <taxon>Desulfurococcaceae</taxon>
        <taxon>Ignisphaera</taxon>
    </lineage>
</organism>